<dbReference type="SUPFAM" id="SSF47413">
    <property type="entry name" value="lambda repressor-like DNA-binding domains"/>
    <property type="match status" value="1"/>
</dbReference>
<dbReference type="Gene3D" id="2.10.260.10">
    <property type="match status" value="1"/>
</dbReference>
<dbReference type="InterPro" id="IPR001387">
    <property type="entry name" value="Cro/C1-type_HTH"/>
</dbReference>
<dbReference type="AlphaFoldDB" id="A0A386JBJ7"/>
<evidence type="ECO:0000313" key="2">
    <source>
        <dbReference type="EMBL" id="AYD68632.1"/>
    </source>
</evidence>
<dbReference type="InterPro" id="IPR007159">
    <property type="entry name" value="SpoVT-AbrB_dom"/>
</dbReference>
<dbReference type="InterPro" id="IPR010982">
    <property type="entry name" value="Lambda_DNA-bd_dom_sf"/>
</dbReference>
<geneLocation type="plasmid" evidence="2">
    <name>pHSJD-312</name>
</geneLocation>
<keyword evidence="2" id="KW-0614">Plasmid</keyword>
<dbReference type="SUPFAM" id="SSF89447">
    <property type="entry name" value="AbrB/MazE/MraZ-like"/>
    <property type="match status" value="1"/>
</dbReference>
<proteinExistence type="predicted"/>
<feature type="domain" description="SpoVT-AbrB" evidence="1">
    <location>
        <begin position="69"/>
        <end position="114"/>
    </location>
</feature>
<name>A0A386JBJ7_CLODI</name>
<dbReference type="EMBL" id="MG973074">
    <property type="protein sequence ID" value="AYD68632.1"/>
    <property type="molecule type" value="Genomic_DNA"/>
</dbReference>
<reference evidence="2" key="1">
    <citation type="journal article" date="2018" name="Sci. Rep.">
        <title>Novel Clade C-I Clostridium difficile strains escape diagnostic tests, differ in pathogenicity potential and carry toxins on extrachromosomal elements.</title>
        <authorList>
            <person name="Ramirez-Vargas G."/>
            <person name="Lopez-Urena D."/>
            <person name="Badilla A."/>
            <person name="Orozco-Aguilar J."/>
            <person name="Murillo T."/>
            <person name="Rojas P."/>
            <person name="Riedel T."/>
            <person name="Overmann J."/>
            <person name="Gonzalez G."/>
            <person name="Chaves-Olarte E."/>
            <person name="Quesada-Gomez C."/>
            <person name="Rodriguez C."/>
        </authorList>
    </citation>
    <scope>NUCLEOTIDE SEQUENCE</scope>
    <source>
        <strain evidence="2">HSJD-312</strain>
        <plasmid evidence="2">pHSJD-312</plasmid>
    </source>
</reference>
<gene>
    <name evidence="2" type="ORF">pHSJD-312_00009</name>
</gene>
<protein>
    <recommendedName>
        <fullName evidence="1">SpoVT-AbrB domain-containing protein</fullName>
    </recommendedName>
</protein>
<dbReference type="SMART" id="SM00966">
    <property type="entry name" value="SpoVT_AbrB"/>
    <property type="match status" value="2"/>
</dbReference>
<dbReference type="CDD" id="cd00093">
    <property type="entry name" value="HTH_XRE"/>
    <property type="match status" value="1"/>
</dbReference>
<dbReference type="GO" id="GO:0003677">
    <property type="term" value="F:DNA binding"/>
    <property type="evidence" value="ECO:0007669"/>
    <property type="project" value="InterPro"/>
</dbReference>
<accession>A0A386JBJ7</accession>
<organism evidence="2">
    <name type="scientific">Clostridioides difficile</name>
    <name type="common">Peptoclostridium difficile</name>
    <dbReference type="NCBI Taxonomy" id="1496"/>
    <lineage>
        <taxon>Bacteria</taxon>
        <taxon>Bacillati</taxon>
        <taxon>Bacillota</taxon>
        <taxon>Clostridia</taxon>
        <taxon>Peptostreptococcales</taxon>
        <taxon>Peptostreptococcaceae</taxon>
        <taxon>Clostridioides</taxon>
    </lineage>
</organism>
<evidence type="ECO:0000259" key="1">
    <source>
        <dbReference type="SMART" id="SM00966"/>
    </source>
</evidence>
<dbReference type="InterPro" id="IPR037914">
    <property type="entry name" value="SpoVT-AbrB_sf"/>
</dbReference>
<dbReference type="RefSeq" id="WP_021383392.1">
    <property type="nucleotide sequence ID" value="NZ_MG973074.1"/>
</dbReference>
<feature type="domain" description="SpoVT-AbrB" evidence="1">
    <location>
        <begin position="133"/>
        <end position="176"/>
    </location>
</feature>
<sequence>MNIAEKIELKRKDFEFTKGQFCKYLGIHSSTYTRILKNKISTTTLVSICKILAWPLEDEKDKKLIFVKSKLRITSLISIPLAWIIYLNVKEKDKFRLRLYSDKITIEKSIDNEGPENNLIDEVEKLIYFHPNSEGRVSPRILIPLKWRRILEIKEEDIFTISIYNDKITLKKIDRL</sequence>